<dbReference type="Gene3D" id="4.10.240.10">
    <property type="entry name" value="Zn(2)-C6 fungal-type DNA-binding domain"/>
    <property type="match status" value="1"/>
</dbReference>
<dbReference type="Pfam" id="PF00172">
    <property type="entry name" value="Zn_clus"/>
    <property type="match status" value="1"/>
</dbReference>
<dbReference type="KEGG" id="yli:2912145"/>
<keyword evidence="7" id="KW-0804">Transcription</keyword>
<name>A0A1D8NL95_YARLL</name>
<dbReference type="SMART" id="SM00066">
    <property type="entry name" value="GAL4"/>
    <property type="match status" value="1"/>
</dbReference>
<evidence type="ECO:0000256" key="1">
    <source>
        <dbReference type="ARBA" id="ARBA00004123"/>
    </source>
</evidence>
<dbReference type="InterPro" id="IPR036864">
    <property type="entry name" value="Zn2-C6_fun-type_DNA-bd_sf"/>
</dbReference>
<dbReference type="SUPFAM" id="SSF57701">
    <property type="entry name" value="Zn2/Cys6 DNA-binding domain"/>
    <property type="match status" value="1"/>
</dbReference>
<evidence type="ECO:0000256" key="2">
    <source>
        <dbReference type="ARBA" id="ARBA00009382"/>
    </source>
</evidence>
<feature type="domain" description="Zn(2)-C6 fungal-type" evidence="9">
    <location>
        <begin position="19"/>
        <end position="59"/>
    </location>
</feature>
<evidence type="ECO:0000256" key="8">
    <source>
        <dbReference type="ARBA" id="ARBA00023242"/>
    </source>
</evidence>
<protein>
    <recommendedName>
        <fullName evidence="9">Zn(2)-C6 fungal-type domain-containing protein</fullName>
    </recommendedName>
</protein>
<gene>
    <name evidence="11" type="ORF">B0I71DRAFT_93727</name>
    <name evidence="10" type="ORF">YALI1_E41514g</name>
</gene>
<evidence type="ECO:0000256" key="7">
    <source>
        <dbReference type="ARBA" id="ARBA00023163"/>
    </source>
</evidence>
<dbReference type="GO" id="GO:0008270">
    <property type="term" value="F:zinc ion binding"/>
    <property type="evidence" value="ECO:0007669"/>
    <property type="project" value="InterPro"/>
</dbReference>
<dbReference type="EMBL" id="CP017557">
    <property type="protein sequence ID" value="AOW06411.1"/>
    <property type="molecule type" value="Genomic_DNA"/>
</dbReference>
<evidence type="ECO:0000256" key="4">
    <source>
        <dbReference type="ARBA" id="ARBA00022833"/>
    </source>
</evidence>
<dbReference type="OrthoDB" id="4082491at2759"/>
<dbReference type="GO" id="GO:0003677">
    <property type="term" value="F:DNA binding"/>
    <property type="evidence" value="ECO:0007669"/>
    <property type="project" value="UniProtKB-KW"/>
</dbReference>
<keyword evidence="4" id="KW-0862">Zinc</keyword>
<dbReference type="AlphaFoldDB" id="A0A1D8NL95"/>
<dbReference type="Proteomes" id="UP000256601">
    <property type="component" value="Unassembled WGS sequence"/>
</dbReference>
<sequence>MFGAINLKIKQNNNSQPRACDSCRVRKIKCPNIEQGIRPNNGIFKPCDKCVQASLCCTYNQMSKKKGPKISTKKRKLALDQPWEITEEIVFQHFENEEESHLCFVKKDEPNEVFSSPETSNCSIIDEDLGSYSFGNTTPWGGSSPMTAPPMSPILINELVYYFRHVYTELPIVDLGDDNYCLLEGLRLANMTHKFKTARDAVSKDALVSQIQQVHMQRVSSTNDNVTIDSVCDSIFLHMAMAALDNRNKAMVYLSEAHTYYQLVVSCHENNSRNAPRRKRVNCVLTNLRHEAGAHHLSSEPPNYILLELMSPPYIGHLAHICLDSYNYQVTSLLLWHTSITVGQEHKAPATSECVTMEPQQRAAMDCHVAKIAIQQYLQFLRKPGSSQQALIKFGELLNNRLGLLSSSQLHVCGTSTLKTIVDILKQFPALQQLAGLLQNHIDKCEMWDFSIDWLDLPQWETQMPALST</sequence>
<dbReference type="GO" id="GO:0000981">
    <property type="term" value="F:DNA-binding transcription factor activity, RNA polymerase II-specific"/>
    <property type="evidence" value="ECO:0007669"/>
    <property type="project" value="InterPro"/>
</dbReference>
<comment type="similarity">
    <text evidence="2">Belongs to the MAL13 family.</text>
</comment>
<evidence type="ECO:0000313" key="11">
    <source>
        <dbReference type="EMBL" id="RDW27712.1"/>
    </source>
</evidence>
<dbReference type="PANTHER" id="PTHR31668">
    <property type="entry name" value="GLUCOSE TRANSPORT TRANSCRIPTION REGULATOR RGT1-RELATED-RELATED"/>
    <property type="match status" value="1"/>
</dbReference>
<dbReference type="GO" id="GO:0005634">
    <property type="term" value="C:nucleus"/>
    <property type="evidence" value="ECO:0007669"/>
    <property type="project" value="UniProtKB-SubCell"/>
</dbReference>
<dbReference type="Proteomes" id="UP000182444">
    <property type="component" value="Chromosome 1E"/>
</dbReference>
<evidence type="ECO:0000256" key="5">
    <source>
        <dbReference type="ARBA" id="ARBA00023015"/>
    </source>
</evidence>
<accession>A0A1D8NL95</accession>
<evidence type="ECO:0000313" key="10">
    <source>
        <dbReference type="EMBL" id="AOW06411.1"/>
    </source>
</evidence>
<comment type="subcellular location">
    <subcellularLocation>
        <location evidence="1">Nucleus</location>
    </subcellularLocation>
</comment>
<keyword evidence="8" id="KW-0539">Nucleus</keyword>
<evidence type="ECO:0000256" key="6">
    <source>
        <dbReference type="ARBA" id="ARBA00023125"/>
    </source>
</evidence>
<keyword evidence="6" id="KW-0238">DNA-binding</keyword>
<keyword evidence="3" id="KW-0479">Metal-binding</keyword>
<keyword evidence="5" id="KW-0805">Transcription regulation</keyword>
<dbReference type="VEuPathDB" id="FungiDB:YALI0_E34925g"/>
<dbReference type="EMBL" id="KZ858959">
    <property type="protein sequence ID" value="RDW27712.1"/>
    <property type="molecule type" value="Genomic_DNA"/>
</dbReference>
<dbReference type="InterPro" id="IPR050797">
    <property type="entry name" value="Carb_Metab_Trans_Reg"/>
</dbReference>
<evidence type="ECO:0000313" key="12">
    <source>
        <dbReference type="Proteomes" id="UP000182444"/>
    </source>
</evidence>
<dbReference type="CDD" id="cd00067">
    <property type="entry name" value="GAL4"/>
    <property type="match status" value="1"/>
</dbReference>
<evidence type="ECO:0000256" key="3">
    <source>
        <dbReference type="ARBA" id="ARBA00022723"/>
    </source>
</evidence>
<dbReference type="InterPro" id="IPR001138">
    <property type="entry name" value="Zn2Cys6_DnaBD"/>
</dbReference>
<dbReference type="PANTHER" id="PTHR31668:SF18">
    <property type="entry name" value="MALTOSE FERMENTATION REGULATORY PROTEIN MAL13-RELATED"/>
    <property type="match status" value="1"/>
</dbReference>
<evidence type="ECO:0000313" key="13">
    <source>
        <dbReference type="Proteomes" id="UP000256601"/>
    </source>
</evidence>
<reference evidence="11 13" key="2">
    <citation type="submission" date="2018-07" db="EMBL/GenBank/DDBJ databases">
        <title>Draft Genome Assemblies for Five Robust Yarrowia lipolytica Strains Exhibiting High Lipid Production and Pentose Sugar Utilization and Sugar Alcohol Secretion from Undetoxified Lignocellulosic Biomass Hydrolysates.</title>
        <authorList>
            <consortium name="DOE Joint Genome Institute"/>
            <person name="Walker C."/>
            <person name="Ryu S."/>
            <person name="Na H."/>
            <person name="Zane M."/>
            <person name="LaButti K."/>
            <person name="Lipzen A."/>
            <person name="Haridas S."/>
            <person name="Barry K."/>
            <person name="Grigoriev I.V."/>
            <person name="Quarterman J."/>
            <person name="Slininger P."/>
            <person name="Dien B."/>
            <person name="Trinh C.T."/>
        </authorList>
    </citation>
    <scope>NUCLEOTIDE SEQUENCE [LARGE SCALE GENOMIC DNA]</scope>
    <source>
        <strain evidence="11 13">YB392</strain>
    </source>
</reference>
<reference evidence="10 12" key="1">
    <citation type="journal article" date="2016" name="PLoS ONE">
        <title>Sequence Assembly of Yarrowia lipolytica Strain W29/CLIB89 Shows Transposable Element Diversity.</title>
        <authorList>
            <person name="Magnan C."/>
            <person name="Yu J."/>
            <person name="Chang I."/>
            <person name="Jahn E."/>
            <person name="Kanomata Y."/>
            <person name="Wu J."/>
            <person name="Zeller M."/>
            <person name="Oakes M."/>
            <person name="Baldi P."/>
            <person name="Sandmeyer S."/>
        </authorList>
    </citation>
    <scope>NUCLEOTIDE SEQUENCE [LARGE SCALE GENOMIC DNA]</scope>
    <source>
        <strain evidence="10">CLIB89</strain>
        <strain evidence="12">CLIB89(W29)</strain>
    </source>
</reference>
<proteinExistence type="inferred from homology"/>
<organism evidence="10 12">
    <name type="scientific">Yarrowia lipolytica</name>
    <name type="common">Candida lipolytica</name>
    <dbReference type="NCBI Taxonomy" id="4952"/>
    <lineage>
        <taxon>Eukaryota</taxon>
        <taxon>Fungi</taxon>
        <taxon>Dikarya</taxon>
        <taxon>Ascomycota</taxon>
        <taxon>Saccharomycotina</taxon>
        <taxon>Dipodascomycetes</taxon>
        <taxon>Dipodascales</taxon>
        <taxon>Dipodascales incertae sedis</taxon>
        <taxon>Yarrowia</taxon>
    </lineage>
</organism>
<evidence type="ECO:0000259" key="9">
    <source>
        <dbReference type="PROSITE" id="PS50048"/>
    </source>
</evidence>
<dbReference type="PROSITE" id="PS50048">
    <property type="entry name" value="ZN2_CY6_FUNGAL_2"/>
    <property type="match status" value="1"/>
</dbReference>
<dbReference type="VEuPathDB" id="FungiDB:YALI1_E41514g"/>